<sequence>MKVLKLIIAILVFSFANGQNNKIPLLTECNNQENSLSCSYFTIHNLILSKLNSLDVNSFKNKPSEIIISSLLRFDENGKVDSSNSLFYSKEIEVSKKLNDILTQIKTAIPSANKKGENIASYYRNTFYFSLKENGFETWNNTSPKEKDFFMPEKYPIFSGCKEKWPNERLRKCMSLGIARYVKSEFNSNGRIKESGILPGSQVKISVFFKINPQGKIINVGARAKNKILEDEAIRVIKNLNDLTPGYIAHKPVTVPISLPILLLISY</sequence>
<gene>
    <name evidence="2" type="ORF">DFQ05_1267</name>
</gene>
<feature type="signal peptide" evidence="1">
    <location>
        <begin position="1"/>
        <end position="18"/>
    </location>
</feature>
<reference evidence="2 3" key="1">
    <citation type="journal article" date="2015" name="Stand. Genomic Sci.">
        <title>Genomic Encyclopedia of Bacterial and Archaeal Type Strains, Phase III: the genomes of soil and plant-associated and newly described type strains.</title>
        <authorList>
            <person name="Whitman W.B."/>
            <person name="Woyke T."/>
            <person name="Klenk H.P."/>
            <person name="Zhou Y."/>
            <person name="Lilburn T.G."/>
            <person name="Beck B.J."/>
            <person name="De Vos P."/>
            <person name="Vandamme P."/>
            <person name="Eisen J.A."/>
            <person name="Garrity G."/>
            <person name="Hugenholtz P."/>
            <person name="Kyrpides N.C."/>
        </authorList>
    </citation>
    <scope>NUCLEOTIDE SEQUENCE [LARGE SCALE GENOMIC DNA]</scope>
    <source>
        <strain evidence="2 3">CECT 8445</strain>
    </source>
</reference>
<comment type="caution">
    <text evidence="2">The sequence shown here is derived from an EMBL/GenBank/DDBJ whole genome shotgun (WGS) entry which is preliminary data.</text>
</comment>
<keyword evidence="3" id="KW-1185">Reference proteome</keyword>
<accession>A0A4V6NEM7</accession>
<feature type="chain" id="PRO_5020519115" description="TonB-like protein" evidence="1">
    <location>
        <begin position="19"/>
        <end position="267"/>
    </location>
</feature>
<protein>
    <recommendedName>
        <fullName evidence="4">TonB-like protein</fullName>
    </recommendedName>
</protein>
<evidence type="ECO:0000313" key="3">
    <source>
        <dbReference type="Proteomes" id="UP000295714"/>
    </source>
</evidence>
<evidence type="ECO:0000256" key="1">
    <source>
        <dbReference type="SAM" id="SignalP"/>
    </source>
</evidence>
<dbReference type="RefSeq" id="WP_132704547.1">
    <property type="nucleotide sequence ID" value="NZ_SMGI01000002.1"/>
</dbReference>
<dbReference type="AlphaFoldDB" id="A0A4V6NEM7"/>
<keyword evidence="1" id="KW-0732">Signal</keyword>
<name>A0A4V6NEM7_9FLAO</name>
<evidence type="ECO:0000313" key="2">
    <source>
        <dbReference type="EMBL" id="TCK67491.1"/>
    </source>
</evidence>
<dbReference type="OrthoDB" id="1522859at2"/>
<proteinExistence type="predicted"/>
<organism evidence="2 3">
    <name type="scientific">Winogradskyella wandonensis</name>
    <dbReference type="NCBI Taxonomy" id="1442586"/>
    <lineage>
        <taxon>Bacteria</taxon>
        <taxon>Pseudomonadati</taxon>
        <taxon>Bacteroidota</taxon>
        <taxon>Flavobacteriia</taxon>
        <taxon>Flavobacteriales</taxon>
        <taxon>Flavobacteriaceae</taxon>
        <taxon>Winogradskyella</taxon>
    </lineage>
</organism>
<evidence type="ECO:0008006" key="4">
    <source>
        <dbReference type="Google" id="ProtNLM"/>
    </source>
</evidence>
<dbReference type="EMBL" id="SMGI01000002">
    <property type="protein sequence ID" value="TCK67491.1"/>
    <property type="molecule type" value="Genomic_DNA"/>
</dbReference>
<dbReference type="Proteomes" id="UP000295714">
    <property type="component" value="Unassembled WGS sequence"/>
</dbReference>